<reference evidence="2" key="2">
    <citation type="submission" date="2020-09" db="EMBL/GenBank/DDBJ databases">
        <authorList>
            <person name="Sun Q."/>
            <person name="Zhou Y."/>
        </authorList>
    </citation>
    <scope>NUCLEOTIDE SEQUENCE</scope>
    <source>
        <strain evidence="2">CGMCC 1.3617</strain>
    </source>
</reference>
<organism evidence="2 3">
    <name type="scientific">Neoroseomonas lacus</name>
    <dbReference type="NCBI Taxonomy" id="287609"/>
    <lineage>
        <taxon>Bacteria</taxon>
        <taxon>Pseudomonadati</taxon>
        <taxon>Pseudomonadota</taxon>
        <taxon>Alphaproteobacteria</taxon>
        <taxon>Acetobacterales</taxon>
        <taxon>Acetobacteraceae</taxon>
        <taxon>Neoroseomonas</taxon>
    </lineage>
</organism>
<reference evidence="2" key="1">
    <citation type="journal article" date="2014" name="Int. J. Syst. Evol. Microbiol.">
        <title>Complete genome sequence of Corynebacterium casei LMG S-19264T (=DSM 44701T), isolated from a smear-ripened cheese.</title>
        <authorList>
            <consortium name="US DOE Joint Genome Institute (JGI-PGF)"/>
            <person name="Walter F."/>
            <person name="Albersmeier A."/>
            <person name="Kalinowski J."/>
            <person name="Ruckert C."/>
        </authorList>
    </citation>
    <scope>NUCLEOTIDE SEQUENCE</scope>
    <source>
        <strain evidence="2">CGMCC 1.3617</strain>
    </source>
</reference>
<feature type="transmembrane region" description="Helical" evidence="1">
    <location>
        <begin position="93"/>
        <end position="113"/>
    </location>
</feature>
<evidence type="ECO:0000313" key="2">
    <source>
        <dbReference type="EMBL" id="GGJ06122.1"/>
    </source>
</evidence>
<evidence type="ECO:0000313" key="3">
    <source>
        <dbReference type="Proteomes" id="UP000661507"/>
    </source>
</evidence>
<dbReference type="RefSeq" id="WP_188965911.1">
    <property type="nucleotide sequence ID" value="NZ_BMKW01000002.1"/>
</dbReference>
<feature type="transmembrane region" description="Helical" evidence="1">
    <location>
        <begin position="157"/>
        <end position="180"/>
    </location>
</feature>
<evidence type="ECO:0000256" key="1">
    <source>
        <dbReference type="SAM" id="Phobius"/>
    </source>
</evidence>
<keyword evidence="3" id="KW-1185">Reference proteome</keyword>
<proteinExistence type="predicted"/>
<name>A0A917KBX8_9PROT</name>
<keyword evidence="1" id="KW-1133">Transmembrane helix</keyword>
<feature type="transmembrane region" description="Helical" evidence="1">
    <location>
        <begin position="30"/>
        <end position="49"/>
    </location>
</feature>
<feature type="transmembrane region" description="Helical" evidence="1">
    <location>
        <begin position="125"/>
        <end position="145"/>
    </location>
</feature>
<dbReference type="EMBL" id="BMKW01000002">
    <property type="protein sequence ID" value="GGJ06122.1"/>
    <property type="molecule type" value="Genomic_DNA"/>
</dbReference>
<dbReference type="Proteomes" id="UP000661507">
    <property type="component" value="Unassembled WGS sequence"/>
</dbReference>
<comment type="caution">
    <text evidence="2">The sequence shown here is derived from an EMBL/GenBank/DDBJ whole genome shotgun (WGS) entry which is preliminary data.</text>
</comment>
<accession>A0A917KBX8</accession>
<dbReference type="AlphaFoldDB" id="A0A917KBX8"/>
<sequence length="181" mass="19122">MRGIAGALLLARGKVDGIDAFEPTMEDARVSFLAALLCLPIFLLLRMGGGPAVVAVDPVRALAADLIAFICSWAGFALASLPLTEAMGRRVLWPRFIAAWNWVNLVQYVVVALLSLPELLGLPGLMADTLALLGLGYAMWLQWFATRLALGLSGPRAAAFVALDLGISLFLSGLAAKFALG</sequence>
<protein>
    <submittedName>
        <fullName evidence="2">Uncharacterized protein</fullName>
    </submittedName>
</protein>
<keyword evidence="1" id="KW-0472">Membrane</keyword>
<feature type="transmembrane region" description="Helical" evidence="1">
    <location>
        <begin position="61"/>
        <end position="81"/>
    </location>
</feature>
<keyword evidence="1" id="KW-0812">Transmembrane</keyword>
<gene>
    <name evidence="2" type="ORF">GCM10011320_11110</name>
</gene>